<evidence type="ECO:0000259" key="2">
    <source>
        <dbReference type="SMART" id="SM00406"/>
    </source>
</evidence>
<feature type="region of interest" description="Disordered" evidence="1">
    <location>
        <begin position="63"/>
        <end position="91"/>
    </location>
</feature>
<evidence type="ECO:0000313" key="4">
    <source>
        <dbReference type="Proteomes" id="UP000335636"/>
    </source>
</evidence>
<dbReference type="InterPro" id="IPR013783">
    <property type="entry name" value="Ig-like_fold"/>
</dbReference>
<dbReference type="SMART" id="SM00406">
    <property type="entry name" value="IGv"/>
    <property type="match status" value="1"/>
</dbReference>
<dbReference type="AlphaFoldDB" id="A0A5E4D6U2"/>
<dbReference type="InterPro" id="IPR036179">
    <property type="entry name" value="Ig-like_dom_sf"/>
</dbReference>
<sequence length="91" mass="10129">SWAQSVLMQQPSLYGTPAQRVTISCTRCIKIIGRYNVQWYQQLQETAPKLLIYDSSDRPSGVPDCFSGSESGNSASLTITGFQPEDEAVYY</sequence>
<proteinExistence type="predicted"/>
<dbReference type="Proteomes" id="UP000335636">
    <property type="component" value="Unassembled WGS sequence"/>
</dbReference>
<feature type="domain" description="Immunoglobulin V-set" evidence="2">
    <location>
        <begin position="20"/>
        <end position="91"/>
    </location>
</feature>
<dbReference type="Pfam" id="PF07686">
    <property type="entry name" value="V-set"/>
    <property type="match status" value="1"/>
</dbReference>
<dbReference type="InterPro" id="IPR013106">
    <property type="entry name" value="Ig_V-set"/>
</dbReference>
<evidence type="ECO:0000313" key="3">
    <source>
        <dbReference type="EMBL" id="VTJ89738.1"/>
    </source>
</evidence>
<keyword evidence="4" id="KW-1185">Reference proteome</keyword>
<evidence type="ECO:0000256" key="1">
    <source>
        <dbReference type="SAM" id="MobiDB-lite"/>
    </source>
</evidence>
<name>A0A5E4D6U2_MARMO</name>
<dbReference type="Gene3D" id="2.60.40.10">
    <property type="entry name" value="Immunoglobulins"/>
    <property type="match status" value="1"/>
</dbReference>
<accession>A0A5E4D6U2</accession>
<feature type="compositionally biased region" description="Polar residues" evidence="1">
    <location>
        <begin position="68"/>
        <end position="81"/>
    </location>
</feature>
<dbReference type="InterPro" id="IPR050150">
    <property type="entry name" value="IgV_Light_Chain"/>
</dbReference>
<feature type="non-terminal residue" evidence="3">
    <location>
        <position position="1"/>
    </location>
</feature>
<dbReference type="EMBL" id="CABDUW010003768">
    <property type="protein sequence ID" value="VTJ89738.1"/>
    <property type="molecule type" value="Genomic_DNA"/>
</dbReference>
<organism evidence="3 4">
    <name type="scientific">Marmota monax</name>
    <name type="common">Woodchuck</name>
    <dbReference type="NCBI Taxonomy" id="9995"/>
    <lineage>
        <taxon>Eukaryota</taxon>
        <taxon>Metazoa</taxon>
        <taxon>Chordata</taxon>
        <taxon>Craniata</taxon>
        <taxon>Vertebrata</taxon>
        <taxon>Euteleostomi</taxon>
        <taxon>Mammalia</taxon>
        <taxon>Eutheria</taxon>
        <taxon>Euarchontoglires</taxon>
        <taxon>Glires</taxon>
        <taxon>Rodentia</taxon>
        <taxon>Sciuromorpha</taxon>
        <taxon>Sciuridae</taxon>
        <taxon>Xerinae</taxon>
        <taxon>Marmotini</taxon>
        <taxon>Marmota</taxon>
    </lineage>
</organism>
<gene>
    <name evidence="3" type="ORF">MONAX_5E014686</name>
</gene>
<dbReference type="PANTHER" id="PTHR23267">
    <property type="entry name" value="IMMUNOGLOBULIN LIGHT CHAIN"/>
    <property type="match status" value="1"/>
</dbReference>
<comment type="caution">
    <text evidence="3">The sequence shown here is derived from an EMBL/GenBank/DDBJ whole genome shotgun (WGS) entry which is preliminary data.</text>
</comment>
<dbReference type="SUPFAM" id="SSF48726">
    <property type="entry name" value="Immunoglobulin"/>
    <property type="match status" value="1"/>
</dbReference>
<protein>
    <recommendedName>
        <fullName evidence="2">Immunoglobulin V-set domain-containing protein</fullName>
    </recommendedName>
</protein>
<feature type="non-terminal residue" evidence="3">
    <location>
        <position position="91"/>
    </location>
</feature>
<reference evidence="3" key="1">
    <citation type="submission" date="2019-04" db="EMBL/GenBank/DDBJ databases">
        <authorList>
            <person name="Alioto T."/>
            <person name="Alioto T."/>
        </authorList>
    </citation>
    <scope>NUCLEOTIDE SEQUENCE [LARGE SCALE GENOMIC DNA]</scope>
</reference>